<gene>
    <name evidence="3" type="ordered locus">Nhal_1156</name>
</gene>
<dbReference type="STRING" id="472759.Nhal_1156"/>
<organism evidence="3 4">
    <name type="scientific">Nitrosococcus halophilus (strain Nc4)</name>
    <dbReference type="NCBI Taxonomy" id="472759"/>
    <lineage>
        <taxon>Bacteria</taxon>
        <taxon>Pseudomonadati</taxon>
        <taxon>Pseudomonadota</taxon>
        <taxon>Gammaproteobacteria</taxon>
        <taxon>Chromatiales</taxon>
        <taxon>Chromatiaceae</taxon>
        <taxon>Nitrosococcus</taxon>
    </lineage>
</organism>
<evidence type="ECO:0000256" key="1">
    <source>
        <dbReference type="ARBA" id="ARBA00023125"/>
    </source>
</evidence>
<evidence type="ECO:0000313" key="3">
    <source>
        <dbReference type="EMBL" id="ADE14323.1"/>
    </source>
</evidence>
<dbReference type="HOGENOM" id="CLU_032903_10_3_6"/>
<keyword evidence="4" id="KW-1185">Reference proteome</keyword>
<keyword evidence="1" id="KW-0238">DNA-binding</keyword>
<reference evidence="4" key="1">
    <citation type="submission" date="2010-04" db="EMBL/GenBank/DDBJ databases">
        <title>Complete genome sequence of Nitrosococcus halophilus Nc4, a salt-adapted, aerobic obligate ammonia-oxidizing sulfur purple bacterium.</title>
        <authorList>
            <consortium name="US DOE Joint Genome Institute"/>
            <person name="Campbell M.A."/>
            <person name="Malfatti S.A."/>
            <person name="Chain P.S.G."/>
            <person name="Heidelberg J.F."/>
            <person name="Ward B.B."/>
            <person name="Klotz M.G."/>
        </authorList>
    </citation>
    <scope>NUCLEOTIDE SEQUENCE [LARGE SCALE GENOMIC DNA]</scope>
    <source>
        <strain evidence="4">Nc4</strain>
    </source>
</reference>
<accession>D5BZM8</accession>
<evidence type="ECO:0000313" key="4">
    <source>
        <dbReference type="Proteomes" id="UP000001844"/>
    </source>
</evidence>
<dbReference type="NCBIfam" id="NF040570">
    <property type="entry name" value="guided_TnpB"/>
    <property type="match status" value="1"/>
</dbReference>
<evidence type="ECO:0000259" key="2">
    <source>
        <dbReference type="Pfam" id="PF07282"/>
    </source>
</evidence>
<dbReference type="Pfam" id="PF07282">
    <property type="entry name" value="Cas12f1-like_TNB"/>
    <property type="match status" value="1"/>
</dbReference>
<proteinExistence type="predicted"/>
<dbReference type="OrthoDB" id="5759973at2"/>
<dbReference type="KEGG" id="nhl:Nhal_1156"/>
<feature type="domain" description="Cas12f1-like TNB" evidence="2">
    <location>
        <begin position="97"/>
        <end position="166"/>
    </location>
</feature>
<dbReference type="Proteomes" id="UP000001844">
    <property type="component" value="Chromosome"/>
</dbReference>
<name>D5BZM8_NITHN</name>
<protein>
    <submittedName>
        <fullName evidence="3">Transposase, IS605 OrfB family</fullName>
    </submittedName>
</protein>
<sequence>MKLKANIKTLKVRVKDKHKPVLERMAFEVNQVWNAANEITADYSYHAKIKNRRLDALHKFTTQVVRENAFIVVGNVSSSSLAKTKMAKSVLDAGGFMLKTQLDYKSKAMQAEFVEINEAYTTQACSCCGCISNGSPRGRAGLGIREWSCPECGAHHDRDVNAAMNILAAGHRRLAEGIPLL</sequence>
<dbReference type="InterPro" id="IPR010095">
    <property type="entry name" value="Cas12f1-like_TNB"/>
</dbReference>
<dbReference type="eggNOG" id="COG0675">
    <property type="taxonomic scope" value="Bacteria"/>
</dbReference>
<dbReference type="AlphaFoldDB" id="D5BZM8"/>
<dbReference type="EMBL" id="CP001798">
    <property type="protein sequence ID" value="ADE14323.1"/>
    <property type="molecule type" value="Genomic_DNA"/>
</dbReference>
<dbReference type="GO" id="GO:0003677">
    <property type="term" value="F:DNA binding"/>
    <property type="evidence" value="ECO:0007669"/>
    <property type="project" value="UniProtKB-KW"/>
</dbReference>
<dbReference type="RefSeq" id="WP_013032214.1">
    <property type="nucleotide sequence ID" value="NC_013960.1"/>
</dbReference>